<dbReference type="RefSeq" id="WP_142899204.1">
    <property type="nucleotide sequence ID" value="NZ_ML660062.1"/>
</dbReference>
<dbReference type="InterPro" id="IPR009297">
    <property type="entry name" value="DUF952"/>
</dbReference>
<keyword evidence="3" id="KW-1185">Reference proteome</keyword>
<feature type="region of interest" description="Disordered" evidence="1">
    <location>
        <begin position="113"/>
        <end position="137"/>
    </location>
</feature>
<proteinExistence type="predicted"/>
<gene>
    <name evidence="2" type="ORF">FKG95_25125</name>
</gene>
<dbReference type="AlphaFoldDB" id="A0A545T7U4"/>
<organism evidence="2 3">
    <name type="scientific">Denitrobaculum tricleocarpae</name>
    <dbReference type="NCBI Taxonomy" id="2591009"/>
    <lineage>
        <taxon>Bacteria</taxon>
        <taxon>Pseudomonadati</taxon>
        <taxon>Pseudomonadota</taxon>
        <taxon>Alphaproteobacteria</taxon>
        <taxon>Rhodospirillales</taxon>
        <taxon>Rhodospirillaceae</taxon>
        <taxon>Denitrobaculum</taxon>
    </lineage>
</organism>
<dbReference type="EMBL" id="VHSH01000011">
    <property type="protein sequence ID" value="TQV73304.1"/>
    <property type="molecule type" value="Genomic_DNA"/>
</dbReference>
<dbReference type="OrthoDB" id="9799937at2"/>
<dbReference type="PANTHER" id="PTHR34129">
    <property type="entry name" value="BLR1139 PROTEIN"/>
    <property type="match status" value="1"/>
</dbReference>
<dbReference type="Pfam" id="PF06108">
    <property type="entry name" value="DUF952"/>
    <property type="match status" value="1"/>
</dbReference>
<dbReference type="Proteomes" id="UP000315252">
    <property type="component" value="Unassembled WGS sequence"/>
</dbReference>
<dbReference type="SUPFAM" id="SSF56399">
    <property type="entry name" value="ADP-ribosylation"/>
    <property type="match status" value="1"/>
</dbReference>
<name>A0A545T7U4_9PROT</name>
<sequence>MHDTLIFHMCRRDEWTAAQASGSYAGSSQDLADGFIHFSTGLQLEVSAAKHRRGQDGLVLLTVDSAKLGTALKWEASREGALFPHLYGELPADAVERVDDLPLGPDGRHVFPASLNIGHNDGDPLPEQPAGRNPLSE</sequence>
<dbReference type="PANTHER" id="PTHR34129:SF1">
    <property type="entry name" value="DUF952 DOMAIN-CONTAINING PROTEIN"/>
    <property type="match status" value="1"/>
</dbReference>
<evidence type="ECO:0000313" key="2">
    <source>
        <dbReference type="EMBL" id="TQV73304.1"/>
    </source>
</evidence>
<evidence type="ECO:0000256" key="1">
    <source>
        <dbReference type="SAM" id="MobiDB-lite"/>
    </source>
</evidence>
<protein>
    <submittedName>
        <fullName evidence="2">DUF952 domain-containing protein</fullName>
    </submittedName>
</protein>
<accession>A0A545T7U4</accession>
<evidence type="ECO:0000313" key="3">
    <source>
        <dbReference type="Proteomes" id="UP000315252"/>
    </source>
</evidence>
<reference evidence="2 3" key="1">
    <citation type="submission" date="2019-06" db="EMBL/GenBank/DDBJ databases">
        <title>Whole genome sequence for Rhodospirillaceae sp. R148.</title>
        <authorList>
            <person name="Wang G."/>
        </authorList>
    </citation>
    <scope>NUCLEOTIDE SEQUENCE [LARGE SCALE GENOMIC DNA]</scope>
    <source>
        <strain evidence="2 3">R148</strain>
    </source>
</reference>
<dbReference type="Gene3D" id="3.20.170.20">
    <property type="entry name" value="Protein of unknown function DUF952"/>
    <property type="match status" value="1"/>
</dbReference>
<comment type="caution">
    <text evidence="2">The sequence shown here is derived from an EMBL/GenBank/DDBJ whole genome shotgun (WGS) entry which is preliminary data.</text>
</comment>